<evidence type="ECO:0000256" key="1">
    <source>
        <dbReference type="SAM" id="MobiDB-lite"/>
    </source>
</evidence>
<keyword evidence="3" id="KW-1185">Reference proteome</keyword>
<gene>
    <name evidence="2" type="ORF">FKW44_017777</name>
</gene>
<dbReference type="Proteomes" id="UP000595437">
    <property type="component" value="Chromosome 12"/>
</dbReference>
<organism evidence="2 3">
    <name type="scientific">Caligus rogercresseyi</name>
    <name type="common">Sea louse</name>
    <dbReference type="NCBI Taxonomy" id="217165"/>
    <lineage>
        <taxon>Eukaryota</taxon>
        <taxon>Metazoa</taxon>
        <taxon>Ecdysozoa</taxon>
        <taxon>Arthropoda</taxon>
        <taxon>Crustacea</taxon>
        <taxon>Multicrustacea</taxon>
        <taxon>Hexanauplia</taxon>
        <taxon>Copepoda</taxon>
        <taxon>Siphonostomatoida</taxon>
        <taxon>Caligidae</taxon>
        <taxon>Caligus</taxon>
    </lineage>
</organism>
<evidence type="ECO:0000313" key="2">
    <source>
        <dbReference type="EMBL" id="QQP37495.1"/>
    </source>
</evidence>
<dbReference type="EMBL" id="CP045901">
    <property type="protein sequence ID" value="QQP37495.1"/>
    <property type="molecule type" value="Genomic_DNA"/>
</dbReference>
<feature type="compositionally biased region" description="Gly residues" evidence="1">
    <location>
        <begin position="60"/>
        <end position="69"/>
    </location>
</feature>
<accession>A0A7T8JXH5</accession>
<evidence type="ECO:0000313" key="3">
    <source>
        <dbReference type="Proteomes" id="UP000595437"/>
    </source>
</evidence>
<name>A0A7T8JXH5_CALRO</name>
<dbReference type="AlphaFoldDB" id="A0A7T8JXH5"/>
<proteinExistence type="predicted"/>
<feature type="region of interest" description="Disordered" evidence="1">
    <location>
        <begin position="32"/>
        <end position="69"/>
    </location>
</feature>
<reference evidence="3" key="1">
    <citation type="submission" date="2021-01" db="EMBL/GenBank/DDBJ databases">
        <title>Caligus Genome Assembly.</title>
        <authorList>
            <person name="Gallardo-Escarate C."/>
        </authorList>
    </citation>
    <scope>NUCLEOTIDE SEQUENCE [LARGE SCALE GENOMIC DNA]</scope>
</reference>
<protein>
    <submittedName>
        <fullName evidence="2">Uncharacterized protein</fullName>
    </submittedName>
</protein>
<sequence>MLWTSRAPITRISRVFMTQSLTSWSSKTVMDMGPGLNLRTAVQQGSGPESPRLETDDGSTGEGPSGAGQ</sequence>